<dbReference type="InterPro" id="IPR010930">
    <property type="entry name" value="Flg_bb/hook_C_dom"/>
</dbReference>
<evidence type="ECO:0000256" key="7">
    <source>
        <dbReference type="NCBIfam" id="TIGR02488"/>
    </source>
</evidence>
<comment type="subunit">
    <text evidence="5 8">The basal body constitutes a major portion of the flagellar organelle and consists of four rings (L,P,S, and M) mounted on a central rod. The rod consists of about 26 subunits of FlgG in the distal portion, and FlgB, FlgC and FlgF are thought to build up the proximal portion of the rod with about 6 subunits each.</text>
</comment>
<keyword evidence="13" id="KW-1185">Reference proteome</keyword>
<dbReference type="Pfam" id="PF06429">
    <property type="entry name" value="Flg_bbr_C"/>
    <property type="match status" value="1"/>
</dbReference>
<dbReference type="PANTHER" id="PTHR30435:SF19">
    <property type="entry name" value="FLAGELLAR BASAL-BODY ROD PROTEIN FLGG"/>
    <property type="match status" value="1"/>
</dbReference>
<dbReference type="EMBL" id="BBPI01000048">
    <property type="protein sequence ID" value="GAM01135.1"/>
    <property type="molecule type" value="Genomic_DNA"/>
</dbReference>
<dbReference type="Pfam" id="PF22692">
    <property type="entry name" value="LlgE_F_G_D1"/>
    <property type="match status" value="1"/>
</dbReference>
<comment type="subcellular location">
    <subcellularLocation>
        <location evidence="1 8">Bacterial flagellum basal body</location>
    </subcellularLocation>
</comment>
<dbReference type="InterPro" id="IPR012834">
    <property type="entry name" value="FlgG_G_neg"/>
</dbReference>
<evidence type="ECO:0000256" key="5">
    <source>
        <dbReference type="ARBA" id="ARBA00025933"/>
    </source>
</evidence>
<evidence type="ECO:0000256" key="4">
    <source>
        <dbReference type="ARBA" id="ARBA00023143"/>
    </source>
</evidence>
<keyword evidence="12" id="KW-0282">Flagellum</keyword>
<dbReference type="GO" id="GO:0009426">
    <property type="term" value="C:bacterial-type flagellum basal body, distal rod"/>
    <property type="evidence" value="ECO:0007669"/>
    <property type="project" value="UniProtKB-UniRule"/>
</dbReference>
<dbReference type="Proteomes" id="UP000032305">
    <property type="component" value="Unassembled WGS sequence"/>
</dbReference>
<dbReference type="NCBIfam" id="TIGR02488">
    <property type="entry name" value="flgG_G_neg"/>
    <property type="match status" value="1"/>
</dbReference>
<accession>A0A0A1W6R1</accession>
<dbReference type="PROSITE" id="PS00588">
    <property type="entry name" value="FLAGELLA_BB_ROD"/>
    <property type="match status" value="1"/>
</dbReference>
<keyword evidence="12" id="KW-0966">Cell projection</keyword>
<comment type="caution">
    <text evidence="12">The sequence shown here is derived from an EMBL/GenBank/DDBJ whole genome shotgun (WGS) entry which is preliminary data.</text>
</comment>
<dbReference type="Pfam" id="PF00460">
    <property type="entry name" value="Flg_bb_rod"/>
    <property type="match status" value="1"/>
</dbReference>
<dbReference type="InterPro" id="IPR020013">
    <property type="entry name" value="Flagellar_FlgE/F/G"/>
</dbReference>
<evidence type="ECO:0000256" key="6">
    <source>
        <dbReference type="ARBA" id="ARBA00032912"/>
    </source>
</evidence>
<feature type="domain" description="Flagellar basal-body/hook protein C-terminal" evidence="10">
    <location>
        <begin position="216"/>
        <end position="260"/>
    </location>
</feature>
<keyword evidence="4 8" id="KW-0975">Bacterial flagellum</keyword>
<dbReference type="eggNOG" id="COG4786">
    <property type="taxonomic scope" value="Bacteria"/>
</dbReference>
<evidence type="ECO:0000259" key="11">
    <source>
        <dbReference type="Pfam" id="PF22692"/>
    </source>
</evidence>
<dbReference type="GO" id="GO:0071978">
    <property type="term" value="P:bacterial-type flagellum-dependent swarming motility"/>
    <property type="evidence" value="ECO:0007669"/>
    <property type="project" value="TreeGrafter"/>
</dbReference>
<feature type="domain" description="Flagellar basal body rod protein N-terminal" evidence="9">
    <location>
        <begin position="6"/>
        <end position="36"/>
    </location>
</feature>
<dbReference type="NCBIfam" id="TIGR03506">
    <property type="entry name" value="FlgEFG_subfam"/>
    <property type="match status" value="2"/>
</dbReference>
<evidence type="ECO:0000256" key="3">
    <source>
        <dbReference type="ARBA" id="ARBA00017948"/>
    </source>
</evidence>
<proteinExistence type="inferred from homology"/>
<protein>
    <recommendedName>
        <fullName evidence="3 7">Flagellar basal-body rod protein FlgG</fullName>
    </recommendedName>
    <alternativeName>
        <fullName evidence="6 8">Distal rod protein</fullName>
    </alternativeName>
</protein>
<dbReference type="InterPro" id="IPR037925">
    <property type="entry name" value="FlgE/F/G-like"/>
</dbReference>
<dbReference type="SUPFAM" id="SSF117143">
    <property type="entry name" value="Flagellar hook protein flgE"/>
    <property type="match status" value="1"/>
</dbReference>
<evidence type="ECO:0000256" key="1">
    <source>
        <dbReference type="ARBA" id="ARBA00004117"/>
    </source>
</evidence>
<dbReference type="InterPro" id="IPR001444">
    <property type="entry name" value="Flag_bb_rod_N"/>
</dbReference>
<keyword evidence="12" id="KW-0969">Cilium</keyword>
<dbReference type="PANTHER" id="PTHR30435">
    <property type="entry name" value="FLAGELLAR PROTEIN"/>
    <property type="match status" value="1"/>
</dbReference>
<dbReference type="InterPro" id="IPR019776">
    <property type="entry name" value="Flagellar_basal_body_rod_CS"/>
</dbReference>
<comment type="similarity">
    <text evidence="2 8">Belongs to the flagella basal body rod proteins family.</text>
</comment>
<sequence length="262" mass="27514">MSSAALHVARTGLDAQDMRMRVISNNLANVNTTGFKRDRAAFETLAYQTITAPGAASSTESKYATGLNLGTGVRIQGTARINTQGSMQTTNNSLDLALDGDGFFQVQMPGGTLGYTRAGNFSRSAEGLLVTAEGYQVMPGITIPEGTTQITIGTDGTVSATLPGQTAPAQIGQIQIASFPNSAGLQSKGDNYLTETAASGVANMGVAGLEGRGQIRQGMLEGSNVNVVEELVDMIETQRAYEVNSKMIKSTDEMLQYANQNL</sequence>
<reference evidence="12 13" key="1">
    <citation type="submission" date="2014-11" db="EMBL/GenBank/DDBJ databases">
        <title>Whole genome shotgun sequence of Sphingomonas parapaucimobilis NBRC 15100.</title>
        <authorList>
            <person name="Katano-Makiyama Y."/>
            <person name="Hosoyama A."/>
            <person name="Hashimoto M."/>
            <person name="Hosoyama Y."/>
            <person name="Noguchi M."/>
            <person name="Numata M."/>
            <person name="Tsuchikane K."/>
            <person name="Hirakata S."/>
            <person name="Uohara A."/>
            <person name="Shimodaira J."/>
            <person name="Ohji S."/>
            <person name="Ichikawa N."/>
            <person name="Kimura A."/>
            <person name="Yamazoe A."/>
            <person name="Fujita N."/>
        </authorList>
    </citation>
    <scope>NUCLEOTIDE SEQUENCE [LARGE SCALE GENOMIC DNA]</scope>
    <source>
        <strain evidence="12 13">NBRC 15100</strain>
    </source>
</reference>
<evidence type="ECO:0000313" key="12">
    <source>
        <dbReference type="EMBL" id="GAM01135.1"/>
    </source>
</evidence>
<dbReference type="AlphaFoldDB" id="A0A0A1W6R1"/>
<evidence type="ECO:0000259" key="9">
    <source>
        <dbReference type="Pfam" id="PF00460"/>
    </source>
</evidence>
<evidence type="ECO:0000256" key="2">
    <source>
        <dbReference type="ARBA" id="ARBA00009677"/>
    </source>
</evidence>
<organism evidence="12 13">
    <name type="scientific">Sphingomonas parapaucimobilis NBRC 15100</name>
    <dbReference type="NCBI Taxonomy" id="1219049"/>
    <lineage>
        <taxon>Bacteria</taxon>
        <taxon>Pseudomonadati</taxon>
        <taxon>Pseudomonadota</taxon>
        <taxon>Alphaproteobacteria</taxon>
        <taxon>Sphingomonadales</taxon>
        <taxon>Sphingomonadaceae</taxon>
        <taxon>Sphingomonas</taxon>
    </lineage>
</organism>
<evidence type="ECO:0000259" key="10">
    <source>
        <dbReference type="Pfam" id="PF06429"/>
    </source>
</evidence>
<gene>
    <name evidence="12" type="primary">flgG</name>
    <name evidence="12" type="ORF">SP5_048_00280</name>
</gene>
<dbReference type="RefSeq" id="WP_042487309.1">
    <property type="nucleotide sequence ID" value="NZ_BBPI01000048.1"/>
</dbReference>
<evidence type="ECO:0000256" key="8">
    <source>
        <dbReference type="RuleBase" id="RU362116"/>
    </source>
</evidence>
<feature type="domain" description="Flagellar hook protein FlgE/F/G-like D1" evidence="11">
    <location>
        <begin position="97"/>
        <end position="160"/>
    </location>
</feature>
<dbReference type="InterPro" id="IPR053967">
    <property type="entry name" value="LlgE_F_G-like_D1"/>
</dbReference>
<name>A0A0A1W6R1_9SPHN</name>
<dbReference type="OrthoDB" id="9804559at2"/>
<evidence type="ECO:0000313" key="13">
    <source>
        <dbReference type="Proteomes" id="UP000032305"/>
    </source>
</evidence>